<organism evidence="2 3">
    <name type="scientific">[Torrubiella] hemipterigena</name>
    <dbReference type="NCBI Taxonomy" id="1531966"/>
    <lineage>
        <taxon>Eukaryota</taxon>
        <taxon>Fungi</taxon>
        <taxon>Dikarya</taxon>
        <taxon>Ascomycota</taxon>
        <taxon>Pezizomycotina</taxon>
        <taxon>Sordariomycetes</taxon>
        <taxon>Hypocreomycetidae</taxon>
        <taxon>Hypocreales</taxon>
        <taxon>Clavicipitaceae</taxon>
        <taxon>Clavicipitaceae incertae sedis</taxon>
        <taxon>'Torrubiella' clade</taxon>
    </lineage>
</organism>
<dbReference type="InterPro" id="IPR014710">
    <property type="entry name" value="RmlC-like_jellyroll"/>
</dbReference>
<dbReference type="SUPFAM" id="SSF51182">
    <property type="entry name" value="RmlC-like cupins"/>
    <property type="match status" value="1"/>
</dbReference>
<dbReference type="InterPro" id="IPR011051">
    <property type="entry name" value="RmlC_Cupin_sf"/>
</dbReference>
<dbReference type="CDD" id="cd02234">
    <property type="entry name" value="cupin_BLR7677-like"/>
    <property type="match status" value="1"/>
</dbReference>
<sequence>MATPQNRPRETVKVLYDYELTNAPGKSLIGIEVSYLPNGYTPPHRHSGATVVGMTIEGEILSGMNGNPPQVYKVGESFRELPGCHHTVGENNSAEHPAKLIATFVIDTAIVKEKGYAVLTQIDEGYE</sequence>
<dbReference type="InterPro" id="IPR013096">
    <property type="entry name" value="Cupin_2"/>
</dbReference>
<dbReference type="OrthoDB" id="5793281at2759"/>
<dbReference type="STRING" id="1531966.A0A0A1T2D9"/>
<dbReference type="AlphaFoldDB" id="A0A0A1T2D9"/>
<feature type="domain" description="Cupin type-2" evidence="1">
    <location>
        <begin position="33"/>
        <end position="103"/>
    </location>
</feature>
<gene>
    <name evidence="2" type="ORF">VHEMI07064</name>
</gene>
<proteinExistence type="predicted"/>
<name>A0A0A1T2D9_9HYPO</name>
<reference evidence="2 3" key="1">
    <citation type="journal article" date="2015" name="Genome Announc.">
        <title>Draft Genome Sequence and Gene Annotation of the Entomopathogenic Fungus Verticillium hemipterigenum.</title>
        <authorList>
            <person name="Horn F."/>
            <person name="Habel A."/>
            <person name="Scharf D.H."/>
            <person name="Dworschak J."/>
            <person name="Brakhage A.A."/>
            <person name="Guthke R."/>
            <person name="Hertweck C."/>
            <person name="Linde J."/>
        </authorList>
    </citation>
    <scope>NUCLEOTIDE SEQUENCE [LARGE SCALE GENOMIC DNA]</scope>
</reference>
<dbReference type="HOGENOM" id="CLU_120069_0_1_1"/>
<dbReference type="PANTHER" id="PTHR38599:SF1">
    <property type="entry name" value="CUPIN DOMAIN PROTEIN (AFU_ORTHOLOGUE AFUA_3G13620)"/>
    <property type="match status" value="1"/>
</dbReference>
<evidence type="ECO:0000313" key="3">
    <source>
        <dbReference type="Proteomes" id="UP000039046"/>
    </source>
</evidence>
<dbReference type="PANTHER" id="PTHR38599">
    <property type="entry name" value="CUPIN DOMAIN PROTEIN (AFU_ORTHOLOGUE AFUA_3G13620)"/>
    <property type="match status" value="1"/>
</dbReference>
<evidence type="ECO:0000259" key="1">
    <source>
        <dbReference type="Pfam" id="PF07883"/>
    </source>
</evidence>
<accession>A0A0A1T2D9</accession>
<dbReference type="Pfam" id="PF07883">
    <property type="entry name" value="Cupin_2"/>
    <property type="match status" value="1"/>
</dbReference>
<keyword evidence="3" id="KW-1185">Reference proteome</keyword>
<protein>
    <recommendedName>
        <fullName evidence="1">Cupin type-2 domain-containing protein</fullName>
    </recommendedName>
</protein>
<dbReference type="Proteomes" id="UP000039046">
    <property type="component" value="Unassembled WGS sequence"/>
</dbReference>
<dbReference type="Gene3D" id="2.60.120.10">
    <property type="entry name" value="Jelly Rolls"/>
    <property type="match status" value="1"/>
</dbReference>
<dbReference type="EMBL" id="CDHN01000003">
    <property type="protein sequence ID" value="CEJ91346.1"/>
    <property type="molecule type" value="Genomic_DNA"/>
</dbReference>
<evidence type="ECO:0000313" key="2">
    <source>
        <dbReference type="EMBL" id="CEJ91346.1"/>
    </source>
</evidence>